<name>A0A1F8EYH0_9BACT</name>
<dbReference type="CDD" id="cd01887">
    <property type="entry name" value="IF2_eIF5B"/>
    <property type="match status" value="1"/>
</dbReference>
<reference evidence="10 11" key="1">
    <citation type="journal article" date="2016" name="Nat. Commun.">
        <title>Thousands of microbial genomes shed light on interconnected biogeochemical processes in an aquifer system.</title>
        <authorList>
            <person name="Anantharaman K."/>
            <person name="Brown C.T."/>
            <person name="Hug L.A."/>
            <person name="Sharon I."/>
            <person name="Castelle C.J."/>
            <person name="Probst A.J."/>
            <person name="Thomas B.C."/>
            <person name="Singh A."/>
            <person name="Wilkins M.J."/>
            <person name="Karaoz U."/>
            <person name="Brodie E.L."/>
            <person name="Williams K.H."/>
            <person name="Hubbard S.S."/>
            <person name="Banfield J.F."/>
        </authorList>
    </citation>
    <scope>NUCLEOTIDE SEQUENCE [LARGE SCALE GENOMIC DNA]</scope>
</reference>
<accession>A0A1F8EYH0</accession>
<evidence type="ECO:0000256" key="1">
    <source>
        <dbReference type="ARBA" id="ARBA00007733"/>
    </source>
</evidence>
<dbReference type="SUPFAM" id="SSF50447">
    <property type="entry name" value="Translation proteins"/>
    <property type="match status" value="2"/>
</dbReference>
<protein>
    <recommendedName>
        <fullName evidence="2 7">Translation initiation factor IF-2</fullName>
    </recommendedName>
</protein>
<evidence type="ECO:0000256" key="7">
    <source>
        <dbReference type="NCBIfam" id="TIGR00487"/>
    </source>
</evidence>
<dbReference type="Gene3D" id="3.40.50.10050">
    <property type="entry name" value="Translation initiation factor IF- 2, domain 3"/>
    <property type="match status" value="1"/>
</dbReference>
<dbReference type="Gene3D" id="2.40.30.10">
    <property type="entry name" value="Translation factors"/>
    <property type="match status" value="2"/>
</dbReference>
<dbReference type="InterPro" id="IPR053905">
    <property type="entry name" value="EF-G-like_DII"/>
</dbReference>
<evidence type="ECO:0000256" key="2">
    <source>
        <dbReference type="ARBA" id="ARBA00020675"/>
    </source>
</evidence>
<dbReference type="GO" id="GO:0005525">
    <property type="term" value="F:GTP binding"/>
    <property type="evidence" value="ECO:0007669"/>
    <property type="project" value="UniProtKB-KW"/>
</dbReference>
<dbReference type="InterPro" id="IPR000795">
    <property type="entry name" value="T_Tr_GTP-bd_dom"/>
</dbReference>
<dbReference type="InterPro" id="IPR009000">
    <property type="entry name" value="Transl_B-barrel_sf"/>
</dbReference>
<gene>
    <name evidence="10" type="ORF">A2750_01735</name>
</gene>
<feature type="domain" description="Tr-type G" evidence="9">
    <location>
        <begin position="1"/>
        <end position="170"/>
    </location>
</feature>
<dbReference type="PROSITE" id="PS51722">
    <property type="entry name" value="G_TR_2"/>
    <property type="match status" value="1"/>
</dbReference>
<evidence type="ECO:0000259" key="9">
    <source>
        <dbReference type="PROSITE" id="PS51722"/>
    </source>
</evidence>
<dbReference type="InterPro" id="IPR036925">
    <property type="entry name" value="TIF_IF2_dom3_sf"/>
</dbReference>
<dbReference type="InterPro" id="IPR023115">
    <property type="entry name" value="TIF_IF2_dom3"/>
</dbReference>
<keyword evidence="4" id="KW-0547">Nucleotide-binding</keyword>
<evidence type="ECO:0000256" key="8">
    <source>
        <dbReference type="RuleBase" id="RU000644"/>
    </source>
</evidence>
<dbReference type="NCBIfam" id="TIGR00487">
    <property type="entry name" value="IF-2"/>
    <property type="match status" value="1"/>
</dbReference>
<evidence type="ECO:0000313" key="10">
    <source>
        <dbReference type="EMBL" id="OGN05913.1"/>
    </source>
</evidence>
<comment type="caution">
    <text evidence="10">The sequence shown here is derived from an EMBL/GenBank/DDBJ whole genome shotgun (WGS) entry which is preliminary data.</text>
</comment>
<organism evidence="10 11">
    <name type="scientific">Candidatus Yanofskybacteria bacterium RIFCSPHIGHO2_01_FULL_45_42</name>
    <dbReference type="NCBI Taxonomy" id="1802671"/>
    <lineage>
        <taxon>Bacteria</taxon>
        <taxon>Candidatus Yanofskyibacteriota</taxon>
    </lineage>
</organism>
<evidence type="ECO:0000313" key="11">
    <source>
        <dbReference type="Proteomes" id="UP000178023"/>
    </source>
</evidence>
<dbReference type="Gene3D" id="3.40.50.300">
    <property type="entry name" value="P-loop containing nucleotide triphosphate hydrolases"/>
    <property type="match status" value="1"/>
</dbReference>
<comment type="function">
    <text evidence="8">One of the essential components for the initiation of protein synthesis. Protects formylmethionyl-tRNA from spontaneous hydrolysis and promotes its binding to the 30S ribosomal subunits. Also involved in the hydrolysis of GTP during the formation of the 70S ribosomal complex.</text>
</comment>
<comment type="similarity">
    <text evidence="1 8">Belongs to the TRAFAC class translation factor GTPase superfamily. Classic translation factor GTPase family. IF-2 subfamily.</text>
</comment>
<dbReference type="FunFam" id="3.40.50.300:FF:000019">
    <property type="entry name" value="Translation initiation factor IF-2"/>
    <property type="match status" value="1"/>
</dbReference>
<keyword evidence="3 8" id="KW-0396">Initiation factor</keyword>
<dbReference type="SMART" id="SM00173">
    <property type="entry name" value="RAS"/>
    <property type="match status" value="1"/>
</dbReference>
<sequence>MRPPVVVVLGHVDHGKTKLLDTIRKTNIAEEESGGITQHIGAYQISVNGKSITFLDTPGHEAFTAIRSRGAKIADIAVLVVAADESVKPQTKEAIKIIKSGNIPLVVAINKIDKAGANAQKVKQDLATEDVLVEEWGGKVPAVEISAKAGKNISELLDMILLVAELEELEEDLSKPAEGVIIESHLDKRKGYIVTVLVRKGVLSLGSWIVTGKIIGKTKSMEDFLGKSIGEAKPSQPVTLTGWSEAPDTGAHFVAAYSKTEANEIAESNKGVDLASLFSFLSETVDPGGKVYNLILKTDVRSSLEAIDSSLGAIKSEGIRCNIVGYDIGDISENDVKTAIATKADIIGFRVGAGQSVGWLAEKEGIKVQTFDVIYELIETIRKNMAGLLEPEVSRIFLGRLKVLAVFKKSVKSQIFGGKVISGKAVRGAMGEVSRPSLKASEGDTRDSSIVAVGRMSQLQHNKENVSEVKEGFEAGIRLDTIPNQPFAEVSVGDMLEIYEEEKTARIL</sequence>
<dbReference type="Pfam" id="PF22042">
    <property type="entry name" value="EF-G_D2"/>
    <property type="match status" value="1"/>
</dbReference>
<dbReference type="EMBL" id="MGJL01000044">
    <property type="protein sequence ID" value="OGN05913.1"/>
    <property type="molecule type" value="Genomic_DNA"/>
</dbReference>
<dbReference type="GO" id="GO:0003743">
    <property type="term" value="F:translation initiation factor activity"/>
    <property type="evidence" value="ECO:0007669"/>
    <property type="project" value="UniProtKB-UniRule"/>
</dbReference>
<evidence type="ECO:0000256" key="6">
    <source>
        <dbReference type="ARBA" id="ARBA00023134"/>
    </source>
</evidence>
<evidence type="ECO:0000256" key="4">
    <source>
        <dbReference type="ARBA" id="ARBA00022741"/>
    </source>
</evidence>
<dbReference type="PANTHER" id="PTHR43381">
    <property type="entry name" value="TRANSLATION INITIATION FACTOR IF-2-RELATED"/>
    <property type="match status" value="1"/>
</dbReference>
<dbReference type="PANTHER" id="PTHR43381:SF4">
    <property type="entry name" value="EUKARYOTIC TRANSLATION INITIATION FACTOR 5B"/>
    <property type="match status" value="1"/>
</dbReference>
<dbReference type="GO" id="GO:0003924">
    <property type="term" value="F:GTPase activity"/>
    <property type="evidence" value="ECO:0007669"/>
    <property type="project" value="InterPro"/>
</dbReference>
<keyword evidence="6" id="KW-0342">GTP-binding</keyword>
<dbReference type="InterPro" id="IPR015760">
    <property type="entry name" value="TIF_IF2"/>
</dbReference>
<proteinExistence type="inferred from homology"/>
<dbReference type="Pfam" id="PF00009">
    <property type="entry name" value="GTP_EFTU"/>
    <property type="match status" value="1"/>
</dbReference>
<dbReference type="InterPro" id="IPR000178">
    <property type="entry name" value="TF_IF2_bacterial-like"/>
</dbReference>
<dbReference type="InterPro" id="IPR027417">
    <property type="entry name" value="P-loop_NTPase"/>
</dbReference>
<dbReference type="SUPFAM" id="SSF52540">
    <property type="entry name" value="P-loop containing nucleoside triphosphate hydrolases"/>
    <property type="match status" value="1"/>
</dbReference>
<dbReference type="FunFam" id="3.40.50.10050:FF:000001">
    <property type="entry name" value="Translation initiation factor IF-2"/>
    <property type="match status" value="1"/>
</dbReference>
<dbReference type="AlphaFoldDB" id="A0A1F8EYH0"/>
<dbReference type="GO" id="GO:0005737">
    <property type="term" value="C:cytoplasm"/>
    <property type="evidence" value="ECO:0007669"/>
    <property type="project" value="UniProtKB-UniRule"/>
</dbReference>
<dbReference type="Proteomes" id="UP000178023">
    <property type="component" value="Unassembled WGS sequence"/>
</dbReference>
<evidence type="ECO:0000256" key="3">
    <source>
        <dbReference type="ARBA" id="ARBA00022540"/>
    </source>
</evidence>
<dbReference type="Pfam" id="PF11987">
    <property type="entry name" value="IF-2"/>
    <property type="match status" value="1"/>
</dbReference>
<dbReference type="SUPFAM" id="SSF52156">
    <property type="entry name" value="Initiation factor IF2/eIF5b, domain 3"/>
    <property type="match status" value="1"/>
</dbReference>
<dbReference type="InterPro" id="IPR005225">
    <property type="entry name" value="Small_GTP-bd"/>
</dbReference>
<keyword evidence="5 8" id="KW-0648">Protein biosynthesis</keyword>
<evidence type="ECO:0000256" key="5">
    <source>
        <dbReference type="ARBA" id="ARBA00022917"/>
    </source>
</evidence>
<dbReference type="NCBIfam" id="TIGR00231">
    <property type="entry name" value="small_GTP"/>
    <property type="match status" value="1"/>
</dbReference>